<dbReference type="OrthoDB" id="417507at2759"/>
<dbReference type="Proteomes" id="UP000601435">
    <property type="component" value="Unassembled WGS sequence"/>
</dbReference>
<evidence type="ECO:0000313" key="1">
    <source>
        <dbReference type="EMBL" id="CAE7916041.1"/>
    </source>
</evidence>
<keyword evidence="2" id="KW-1185">Reference proteome</keyword>
<sequence length="111" mass="12267">VLKAATAILEKFESSQDSSTMASARDVLKNAMDDLLPDMRKGRVLVIEMMLVRQLSKVKGKDISIDSKDPCVVDMEGLLTKQTIFLSSNLLGMTSNDIHPALWQAVQKFAK</sequence>
<dbReference type="EMBL" id="CAJNJA010075893">
    <property type="protein sequence ID" value="CAE7916041.1"/>
    <property type="molecule type" value="Genomic_DNA"/>
</dbReference>
<evidence type="ECO:0000313" key="2">
    <source>
        <dbReference type="Proteomes" id="UP000601435"/>
    </source>
</evidence>
<accession>A0A813BST1</accession>
<feature type="non-terminal residue" evidence="1">
    <location>
        <position position="1"/>
    </location>
</feature>
<proteinExistence type="predicted"/>
<gene>
    <name evidence="1" type="ORF">SNEC2469_LOCUS31394</name>
</gene>
<name>A0A813BST1_9DINO</name>
<organism evidence="1 2">
    <name type="scientific">Symbiodinium necroappetens</name>
    <dbReference type="NCBI Taxonomy" id="1628268"/>
    <lineage>
        <taxon>Eukaryota</taxon>
        <taxon>Sar</taxon>
        <taxon>Alveolata</taxon>
        <taxon>Dinophyceae</taxon>
        <taxon>Suessiales</taxon>
        <taxon>Symbiodiniaceae</taxon>
        <taxon>Symbiodinium</taxon>
    </lineage>
</organism>
<protein>
    <submittedName>
        <fullName evidence="1">Uncharacterized protein</fullName>
    </submittedName>
</protein>
<comment type="caution">
    <text evidence="1">The sequence shown here is derived from an EMBL/GenBank/DDBJ whole genome shotgun (WGS) entry which is preliminary data.</text>
</comment>
<reference evidence="1" key="1">
    <citation type="submission" date="2021-02" db="EMBL/GenBank/DDBJ databases">
        <authorList>
            <person name="Dougan E. K."/>
            <person name="Rhodes N."/>
            <person name="Thang M."/>
            <person name="Chan C."/>
        </authorList>
    </citation>
    <scope>NUCLEOTIDE SEQUENCE</scope>
</reference>
<dbReference type="AlphaFoldDB" id="A0A813BST1"/>